<evidence type="ECO:0000313" key="3">
    <source>
        <dbReference type="EMBL" id="PON35049.1"/>
    </source>
</evidence>
<dbReference type="PANTHER" id="PTHR35546">
    <property type="entry name" value="F-BOX PROTEIN INTERACTION DOMAIN PROTEIN-RELATED"/>
    <property type="match status" value="1"/>
</dbReference>
<reference evidence="4" key="1">
    <citation type="submission" date="2016-06" db="EMBL/GenBank/DDBJ databases">
        <title>Parallel loss of symbiosis genes in relatives of nitrogen-fixing non-legume Parasponia.</title>
        <authorList>
            <person name="Van Velzen R."/>
            <person name="Holmer R."/>
            <person name="Bu F."/>
            <person name="Rutten L."/>
            <person name="Van Zeijl A."/>
            <person name="Liu W."/>
            <person name="Santuari L."/>
            <person name="Cao Q."/>
            <person name="Sharma T."/>
            <person name="Shen D."/>
            <person name="Roswanjaya Y."/>
            <person name="Wardhani T."/>
            <person name="Kalhor M.S."/>
            <person name="Jansen J."/>
            <person name="Van den Hoogen J."/>
            <person name="Gungor B."/>
            <person name="Hartog M."/>
            <person name="Hontelez J."/>
            <person name="Verver J."/>
            <person name="Yang W.-C."/>
            <person name="Schijlen E."/>
            <person name="Repin R."/>
            <person name="Schilthuizen M."/>
            <person name="Schranz E."/>
            <person name="Heidstra R."/>
            <person name="Miyata K."/>
            <person name="Fedorova E."/>
            <person name="Kohlen W."/>
            <person name="Bisseling T."/>
            <person name="Smit S."/>
            <person name="Geurts R."/>
        </authorList>
    </citation>
    <scope>NUCLEOTIDE SEQUENCE [LARGE SCALE GENOMIC DNA]</scope>
    <source>
        <strain evidence="4">cv. WU1-14</strain>
    </source>
</reference>
<keyword evidence="4" id="KW-1185">Reference proteome</keyword>
<evidence type="ECO:0000259" key="2">
    <source>
        <dbReference type="Pfam" id="PF24750"/>
    </source>
</evidence>
<dbReference type="InterPro" id="IPR055290">
    <property type="entry name" value="At3g26010-like"/>
</dbReference>
<dbReference type="OrthoDB" id="1157305at2759"/>
<feature type="domain" description="F-box protein At3g26010-like beta-propeller" evidence="2">
    <location>
        <begin position="35"/>
        <end position="283"/>
    </location>
</feature>
<dbReference type="EMBL" id="JXTB01000630">
    <property type="protein sequence ID" value="PON35049.1"/>
    <property type="molecule type" value="Genomic_DNA"/>
</dbReference>
<accession>A0A2P5AET8</accession>
<protein>
    <recommendedName>
        <fullName evidence="2">F-box protein At3g26010-like beta-propeller domain-containing protein</fullName>
    </recommendedName>
</protein>
<evidence type="ECO:0000256" key="1">
    <source>
        <dbReference type="SAM" id="MobiDB-lite"/>
    </source>
</evidence>
<proteinExistence type="predicted"/>
<dbReference type="Proteomes" id="UP000237105">
    <property type="component" value="Unassembled WGS sequence"/>
</dbReference>
<name>A0A2P5AET8_PARAD</name>
<sequence>MVGLDDESSRCKRRRVVMSDSEESNVAPSAPPTSLAIKASVRDLLLVSSSYLEYHICNPLTWQCVPLPEPPRGRYNVCGLLTCEPNNSQLLSNYRVLLKGDISVNEYEYVLYGAICCSGTGKWSRSMLWCPRTLVPEFEWWSHFFVANNGILYSQLTGNEDDIRGFAAVHLSSGTISTDSPIRIQFQFRFLHLPFGFGRGWRACLEHVCSGVVQGRLRLSQLLKTNQKFVLKVWELNHNSNDNFVHWLLVHEVRLKRNLNRTNRMFMAAFHPNNGDVIFVFCDHDLYRYKIGEGKYKKVGQLPHLKYPTNNADKLTRYFRTCTLVHPTWPTLIPILPST</sequence>
<gene>
    <name evidence="3" type="ORF">PanWU01x14_339330</name>
</gene>
<organism evidence="3 4">
    <name type="scientific">Parasponia andersonii</name>
    <name type="common">Sponia andersonii</name>
    <dbReference type="NCBI Taxonomy" id="3476"/>
    <lineage>
        <taxon>Eukaryota</taxon>
        <taxon>Viridiplantae</taxon>
        <taxon>Streptophyta</taxon>
        <taxon>Embryophyta</taxon>
        <taxon>Tracheophyta</taxon>
        <taxon>Spermatophyta</taxon>
        <taxon>Magnoliopsida</taxon>
        <taxon>eudicotyledons</taxon>
        <taxon>Gunneridae</taxon>
        <taxon>Pentapetalae</taxon>
        <taxon>rosids</taxon>
        <taxon>fabids</taxon>
        <taxon>Rosales</taxon>
        <taxon>Cannabaceae</taxon>
        <taxon>Parasponia</taxon>
    </lineage>
</organism>
<dbReference type="PANTHER" id="PTHR35546:SF130">
    <property type="entry name" value="EXPRESSED PROTEIN"/>
    <property type="match status" value="1"/>
</dbReference>
<dbReference type="AlphaFoldDB" id="A0A2P5AET8"/>
<dbReference type="Pfam" id="PF24750">
    <property type="entry name" value="b-prop_At3g26010-like"/>
    <property type="match status" value="1"/>
</dbReference>
<evidence type="ECO:0000313" key="4">
    <source>
        <dbReference type="Proteomes" id="UP000237105"/>
    </source>
</evidence>
<dbReference type="InterPro" id="IPR056592">
    <property type="entry name" value="Beta-prop_At3g26010-like"/>
</dbReference>
<comment type="caution">
    <text evidence="3">The sequence shown here is derived from an EMBL/GenBank/DDBJ whole genome shotgun (WGS) entry which is preliminary data.</text>
</comment>
<feature type="region of interest" description="Disordered" evidence="1">
    <location>
        <begin position="1"/>
        <end position="30"/>
    </location>
</feature>